<gene>
    <name evidence="1" type="ORF">SAMN05421578_1671</name>
</gene>
<protein>
    <submittedName>
        <fullName evidence="1">Uncharacterized protein</fullName>
    </submittedName>
</protein>
<accession>A0ABY1KFB2</accession>
<name>A0ABY1KFB2_9BACL</name>
<evidence type="ECO:0000313" key="1">
    <source>
        <dbReference type="EMBL" id="SIR75178.1"/>
    </source>
</evidence>
<dbReference type="Proteomes" id="UP000186666">
    <property type="component" value="Unassembled WGS sequence"/>
</dbReference>
<sequence length="609" mass="66604">LGVFTVPANYSMVAAKGQSKNIMMNDLPVTTKAESLQMIKLNGKVYMRVGVSLANSGTKVLSDPGYKAYLTSAGGTVFELRLDDASSSYKVQPQEKKTIYYMGEIPSYIKTVNMTLQFAQEDSTLKIDLPVQSFILPAATTAKLAVANYDVKKISIDNNTVETQIKSASVYSENESAKWSIQFRIKNVGNKSVTLPAYELAIKATEGFIIPVDTKALTKLTLKPFEEKIIDLSADVRLNLNQSTLQLQLTEPAVADKIIVPTAYYQIPYSQEKNSFIGLESIMENSYGTFGVKLDSIQRLPWADEDQIVAKISIRNTKLTTVKLPALKALVKAGLNDLSSTTQIVAKNAQTSLAPNETAEMYVIAKVPYSYSISQLRVVLQETSGDDVTNFLSLNTTMLNNAMNTVVSGGSFHIDMTGKKAEIRERRTTIYSGSSSNVMYTELEMKNEEPRQSKQAQLVAYYKTPDNQYYEAKVSQSSDATSPNGKNLVTVWSKLPQSVNTSQLVLYIGQGVADGKLTALGGTSTGYINTVGLSLNTVAVTPSSNLNNVDMFPYSLSVVNAVGKISEGKDALNTVITYNLSKNGDYEAGAYEHKLVLEIIDPYGQTMEK</sequence>
<keyword evidence="2" id="KW-1185">Reference proteome</keyword>
<comment type="caution">
    <text evidence="1">The sequence shown here is derived from an EMBL/GenBank/DDBJ whole genome shotgun (WGS) entry which is preliminary data.</text>
</comment>
<reference evidence="1 2" key="1">
    <citation type="submission" date="2017-01" db="EMBL/GenBank/DDBJ databases">
        <authorList>
            <person name="Varghese N."/>
            <person name="Submissions S."/>
        </authorList>
    </citation>
    <scope>NUCLEOTIDE SEQUENCE [LARGE SCALE GENOMIC DNA]</scope>
    <source>
        <strain evidence="1 2">ATCC 23464</strain>
    </source>
</reference>
<organism evidence="1 2">
    <name type="scientific">Paenibacillus macquariensis</name>
    <dbReference type="NCBI Taxonomy" id="948756"/>
    <lineage>
        <taxon>Bacteria</taxon>
        <taxon>Bacillati</taxon>
        <taxon>Bacillota</taxon>
        <taxon>Bacilli</taxon>
        <taxon>Bacillales</taxon>
        <taxon>Paenibacillaceae</taxon>
        <taxon>Paenibacillus</taxon>
    </lineage>
</organism>
<feature type="non-terminal residue" evidence="1">
    <location>
        <position position="1"/>
    </location>
</feature>
<feature type="non-terminal residue" evidence="1">
    <location>
        <position position="609"/>
    </location>
</feature>
<dbReference type="EMBL" id="FTNK01000067">
    <property type="protein sequence ID" value="SIR75178.1"/>
    <property type="molecule type" value="Genomic_DNA"/>
</dbReference>
<proteinExistence type="predicted"/>
<evidence type="ECO:0000313" key="2">
    <source>
        <dbReference type="Proteomes" id="UP000186666"/>
    </source>
</evidence>